<dbReference type="RefSeq" id="WP_058183414.1">
    <property type="nucleotide sequence ID" value="NZ_LMTZ01000040.1"/>
</dbReference>
<reference evidence="2 3" key="1">
    <citation type="journal article" date="2015" name="Genome Announc.">
        <title>Draft Genome of the Euendolithic (true boring) Cyanobacterium Mastigocoleus testarum strain BC008.</title>
        <authorList>
            <person name="Guida B.S."/>
            <person name="Garcia-Pichel F."/>
        </authorList>
    </citation>
    <scope>NUCLEOTIDE SEQUENCE [LARGE SCALE GENOMIC DNA]</scope>
    <source>
        <strain evidence="2 3">BC008</strain>
    </source>
</reference>
<proteinExistence type="predicted"/>
<keyword evidence="3" id="KW-1185">Reference proteome</keyword>
<organism evidence="2 3">
    <name type="scientific">Mastigocoleus testarum BC008</name>
    <dbReference type="NCBI Taxonomy" id="371196"/>
    <lineage>
        <taxon>Bacteria</taxon>
        <taxon>Bacillati</taxon>
        <taxon>Cyanobacteriota</taxon>
        <taxon>Cyanophyceae</taxon>
        <taxon>Nostocales</taxon>
        <taxon>Hapalosiphonaceae</taxon>
        <taxon>Mastigocoleus</taxon>
    </lineage>
</organism>
<gene>
    <name evidence="2" type="ORF">BC008_02490</name>
</gene>
<dbReference type="EMBL" id="LMTZ01000040">
    <property type="protein sequence ID" value="KST68964.1"/>
    <property type="molecule type" value="Genomic_DNA"/>
</dbReference>
<name>A0A0V7ZWE6_9CYAN</name>
<dbReference type="Proteomes" id="UP000053372">
    <property type="component" value="Unassembled WGS sequence"/>
</dbReference>
<sequence length="190" mass="21567">MKKYCSYVAISLLISFGFILKAITPLGMRKAVAIPVPNAYINFAGAGGDFKSRQATFQVSDQTTITKIEKNLRLYEVHLAKMIELTYDFCEDRAADYIVHWNYQADDGKIFMGNFPLSCELARKIFQRFGTGEREKVTLDYRGKIVYEHIATLALDSKNSKQFASLVQTLKPQCIEVTKKKICPGDRPTF</sequence>
<keyword evidence="1" id="KW-1133">Transmembrane helix</keyword>
<dbReference type="OrthoDB" id="574638at2"/>
<keyword evidence="1" id="KW-0472">Membrane</keyword>
<accession>A0A0V7ZWE6</accession>
<evidence type="ECO:0000313" key="2">
    <source>
        <dbReference type="EMBL" id="KST68964.1"/>
    </source>
</evidence>
<evidence type="ECO:0000313" key="3">
    <source>
        <dbReference type="Proteomes" id="UP000053372"/>
    </source>
</evidence>
<dbReference type="AlphaFoldDB" id="A0A0V7ZWE6"/>
<feature type="transmembrane region" description="Helical" evidence="1">
    <location>
        <begin position="6"/>
        <end position="23"/>
    </location>
</feature>
<protein>
    <submittedName>
        <fullName evidence="2">Uncharacterized protein</fullName>
    </submittedName>
</protein>
<evidence type="ECO:0000256" key="1">
    <source>
        <dbReference type="SAM" id="Phobius"/>
    </source>
</evidence>
<comment type="caution">
    <text evidence="2">The sequence shown here is derived from an EMBL/GenBank/DDBJ whole genome shotgun (WGS) entry which is preliminary data.</text>
</comment>
<keyword evidence="1" id="KW-0812">Transmembrane</keyword>